<dbReference type="GO" id="GO:0019674">
    <property type="term" value="P:NAD+ metabolic process"/>
    <property type="evidence" value="ECO:0007669"/>
    <property type="project" value="InterPro"/>
</dbReference>
<dbReference type="GO" id="GO:0003951">
    <property type="term" value="F:NAD+ kinase activity"/>
    <property type="evidence" value="ECO:0007669"/>
    <property type="project" value="UniProtKB-UniRule"/>
</dbReference>
<dbReference type="InterPro" id="IPR017437">
    <property type="entry name" value="ATP-NAD_kinase_PpnK-typ_C"/>
</dbReference>
<dbReference type="GO" id="GO:0051287">
    <property type="term" value="F:NAD binding"/>
    <property type="evidence" value="ECO:0007669"/>
    <property type="project" value="UniProtKB-ARBA"/>
</dbReference>
<feature type="binding site" evidence="6">
    <location>
        <position position="180"/>
    </location>
    <ligand>
        <name>NAD(+)</name>
        <dbReference type="ChEBI" id="CHEBI:57540"/>
    </ligand>
</feature>
<evidence type="ECO:0000313" key="8">
    <source>
        <dbReference type="Proteomes" id="UP000671879"/>
    </source>
</evidence>
<keyword evidence="4 6" id="KW-0520">NAD</keyword>
<evidence type="ECO:0000256" key="4">
    <source>
        <dbReference type="ARBA" id="ARBA00023027"/>
    </source>
</evidence>
<protein>
    <recommendedName>
        <fullName evidence="6">NAD kinase</fullName>
        <ecNumber evidence="6">2.7.1.23</ecNumber>
    </recommendedName>
    <alternativeName>
        <fullName evidence="6">ATP-dependent NAD kinase</fullName>
    </alternativeName>
</protein>
<proteinExistence type="inferred from homology"/>
<comment type="catalytic activity">
    <reaction evidence="5 6">
        <text>NAD(+) + ATP = ADP + NADP(+) + H(+)</text>
        <dbReference type="Rhea" id="RHEA:18629"/>
        <dbReference type="ChEBI" id="CHEBI:15378"/>
        <dbReference type="ChEBI" id="CHEBI:30616"/>
        <dbReference type="ChEBI" id="CHEBI:57540"/>
        <dbReference type="ChEBI" id="CHEBI:58349"/>
        <dbReference type="ChEBI" id="CHEBI:456216"/>
        <dbReference type="EC" id="2.7.1.23"/>
    </reaction>
</comment>
<keyword evidence="3 6" id="KW-0521">NADP</keyword>
<dbReference type="Gene3D" id="2.60.200.30">
    <property type="entry name" value="Probable inorganic polyphosphate/atp-NAD kinase, domain 2"/>
    <property type="match status" value="1"/>
</dbReference>
<keyword evidence="6" id="KW-0067">ATP-binding</keyword>
<comment type="subcellular location">
    <subcellularLocation>
        <location evidence="6">Cytoplasm</location>
    </subcellularLocation>
</comment>
<comment type="caution">
    <text evidence="6">Lacks conserved residue(s) required for the propagation of feature annotation.</text>
</comment>
<comment type="similarity">
    <text evidence="6">Belongs to the NAD kinase family.</text>
</comment>
<dbReference type="InterPro" id="IPR017438">
    <property type="entry name" value="ATP-NAD_kinase_N"/>
</dbReference>
<keyword evidence="8" id="KW-1185">Reference proteome</keyword>
<dbReference type="SUPFAM" id="SSF111331">
    <property type="entry name" value="NAD kinase/diacylglycerol kinase-like"/>
    <property type="match status" value="1"/>
</dbReference>
<reference evidence="8" key="1">
    <citation type="submission" date="2021-04" db="EMBL/GenBank/DDBJ databases">
        <title>A novel Synergistetes isolate from a pyrite-forming mixed culture.</title>
        <authorList>
            <person name="Bunk B."/>
            <person name="Sproer C."/>
            <person name="Spring S."/>
            <person name="Pester M."/>
        </authorList>
    </citation>
    <scope>NUCLEOTIDE SEQUENCE [LARGE SCALE GENOMIC DNA]</scope>
    <source>
        <strain evidence="8">J.5.4.2-T.3.5.2</strain>
    </source>
</reference>
<dbReference type="GO" id="GO:0005737">
    <property type="term" value="C:cytoplasm"/>
    <property type="evidence" value="ECO:0007669"/>
    <property type="project" value="UniProtKB-SubCell"/>
</dbReference>
<dbReference type="HAMAP" id="MF_00361">
    <property type="entry name" value="NAD_kinase"/>
    <property type="match status" value="1"/>
</dbReference>
<sequence>MRPSGRRIVLNDTVGLLLNTQKKKAIDLAQQLIAWGKEQKIRFLLPPHEASLLGVPGLSDQEWKKTVPFAVVVGGDGTFLRAGRYVLSHQIPLYGINVGKLGFLAAGSPEQAKEDILSILSGNHRVQSRVLLEGRVLRGERKVHEVFALNDLVINKGSFARVIFIRILVNGEPLSLLPADGVIVATPTGSTAYALSAGGPIVPPHVACLIVAPICAHTLYARPIILGADDIVTIVPEGNFRDLVFSQDGQLSYELLPEDRIEIRLSPEKRVQSIFLPGREYFVLLQQKLCWGQSQTELGGE</sequence>
<dbReference type="KEGG" id="aram:KAR29_06840"/>
<dbReference type="PANTHER" id="PTHR20275">
    <property type="entry name" value="NAD KINASE"/>
    <property type="match status" value="1"/>
</dbReference>
<dbReference type="Proteomes" id="UP000671879">
    <property type="component" value="Chromosome"/>
</dbReference>
<dbReference type="AlphaFoldDB" id="A0A9Q7AQJ3"/>
<gene>
    <name evidence="6" type="primary">nadK</name>
    <name evidence="7" type="ORF">KAR29_06840</name>
</gene>
<dbReference type="Gene3D" id="3.40.50.10330">
    <property type="entry name" value="Probable inorganic polyphosphate/atp-NAD kinase, domain 1"/>
    <property type="match status" value="1"/>
</dbReference>
<dbReference type="Pfam" id="PF01513">
    <property type="entry name" value="NAD_kinase"/>
    <property type="match status" value="1"/>
</dbReference>
<feature type="binding site" evidence="6">
    <location>
        <position position="161"/>
    </location>
    <ligand>
        <name>NAD(+)</name>
        <dbReference type="ChEBI" id="CHEBI:57540"/>
    </ligand>
</feature>
<keyword evidence="1 6" id="KW-0808">Transferase</keyword>
<feature type="binding site" evidence="6">
    <location>
        <begin position="76"/>
        <end position="77"/>
    </location>
    <ligand>
        <name>NAD(+)</name>
        <dbReference type="ChEBI" id="CHEBI:57540"/>
    </ligand>
</feature>
<feature type="binding site" evidence="6">
    <location>
        <position position="250"/>
    </location>
    <ligand>
        <name>NAD(+)</name>
        <dbReference type="ChEBI" id="CHEBI:57540"/>
    </ligand>
</feature>
<keyword evidence="6" id="KW-0963">Cytoplasm</keyword>
<dbReference type="InterPro" id="IPR002504">
    <property type="entry name" value="NADK"/>
</dbReference>
<dbReference type="PANTHER" id="PTHR20275:SF0">
    <property type="entry name" value="NAD KINASE"/>
    <property type="match status" value="1"/>
</dbReference>
<evidence type="ECO:0000256" key="5">
    <source>
        <dbReference type="ARBA" id="ARBA00047925"/>
    </source>
</evidence>
<feature type="binding site" evidence="6">
    <location>
        <begin position="150"/>
        <end position="151"/>
    </location>
    <ligand>
        <name>NAD(+)</name>
        <dbReference type="ChEBI" id="CHEBI:57540"/>
    </ligand>
</feature>
<evidence type="ECO:0000256" key="6">
    <source>
        <dbReference type="HAMAP-Rule" id="MF_00361"/>
    </source>
</evidence>
<evidence type="ECO:0000256" key="3">
    <source>
        <dbReference type="ARBA" id="ARBA00022857"/>
    </source>
</evidence>
<dbReference type="EC" id="2.7.1.23" evidence="6"/>
<keyword evidence="6" id="KW-0547">Nucleotide-binding</keyword>
<dbReference type="InterPro" id="IPR016064">
    <property type="entry name" value="NAD/diacylglycerol_kinase_sf"/>
</dbReference>
<evidence type="ECO:0000256" key="2">
    <source>
        <dbReference type="ARBA" id="ARBA00022777"/>
    </source>
</evidence>
<comment type="cofactor">
    <cofactor evidence="6">
        <name>a divalent metal cation</name>
        <dbReference type="ChEBI" id="CHEBI:60240"/>
    </cofactor>
</comment>
<dbReference type="GO" id="GO:0005524">
    <property type="term" value="F:ATP binding"/>
    <property type="evidence" value="ECO:0007669"/>
    <property type="project" value="UniProtKB-KW"/>
</dbReference>
<keyword evidence="2 6" id="KW-0418">Kinase</keyword>
<dbReference type="Pfam" id="PF20143">
    <property type="entry name" value="NAD_kinase_C"/>
    <property type="match status" value="1"/>
</dbReference>
<name>A0A9Q7AQJ3_9BACT</name>
<feature type="active site" description="Proton acceptor" evidence="6">
    <location>
        <position position="76"/>
    </location>
</feature>
<dbReference type="EMBL" id="CP072943">
    <property type="protein sequence ID" value="QTX33562.1"/>
    <property type="molecule type" value="Genomic_DNA"/>
</dbReference>
<dbReference type="GO" id="GO:0006741">
    <property type="term" value="P:NADP+ biosynthetic process"/>
    <property type="evidence" value="ECO:0007669"/>
    <property type="project" value="UniProtKB-UniRule"/>
</dbReference>
<feature type="binding site" evidence="6">
    <location>
        <position position="81"/>
    </location>
    <ligand>
        <name>NAD(+)</name>
        <dbReference type="ChEBI" id="CHEBI:57540"/>
    </ligand>
</feature>
<evidence type="ECO:0000256" key="1">
    <source>
        <dbReference type="ARBA" id="ARBA00022679"/>
    </source>
</evidence>
<dbReference type="GO" id="GO:0046872">
    <property type="term" value="F:metal ion binding"/>
    <property type="evidence" value="ECO:0007669"/>
    <property type="project" value="UniProtKB-UniRule"/>
</dbReference>
<evidence type="ECO:0000313" key="7">
    <source>
        <dbReference type="EMBL" id="QTX33562.1"/>
    </source>
</evidence>
<feature type="binding site" evidence="6">
    <location>
        <begin position="191"/>
        <end position="196"/>
    </location>
    <ligand>
        <name>NAD(+)</name>
        <dbReference type="ChEBI" id="CHEBI:57540"/>
    </ligand>
</feature>
<comment type="function">
    <text evidence="6">Involved in the regulation of the intracellular balance of NAD and NADP, and is a key enzyme in the biosynthesis of NADP. Catalyzes specifically the phosphorylation on 2'-hydroxyl of the adenosine moiety of NAD to yield NADP.</text>
</comment>
<organism evidence="7 8">
    <name type="scientific">Aminithiophilus ramosus</name>
    <dbReference type="NCBI Taxonomy" id="3029084"/>
    <lineage>
        <taxon>Bacteria</taxon>
        <taxon>Thermotogati</taxon>
        <taxon>Synergistota</taxon>
        <taxon>Synergistia</taxon>
        <taxon>Synergistales</taxon>
        <taxon>Aminithiophilaceae</taxon>
        <taxon>Aminithiophilus</taxon>
    </lineage>
</organism>
<accession>A0A9Q7AQJ3</accession>